<evidence type="ECO:0000256" key="4">
    <source>
        <dbReference type="ARBA" id="ARBA00023004"/>
    </source>
</evidence>
<evidence type="ECO:0000256" key="2">
    <source>
        <dbReference type="ARBA" id="ARBA00022723"/>
    </source>
</evidence>
<dbReference type="InterPro" id="IPR017900">
    <property type="entry name" value="4Fe4S_Fe_S_CS"/>
</dbReference>
<organism evidence="7">
    <name type="scientific">Fervidicoccus fontis</name>
    <dbReference type="NCBI Taxonomy" id="683846"/>
    <lineage>
        <taxon>Archaea</taxon>
        <taxon>Thermoproteota</taxon>
        <taxon>Thermoprotei</taxon>
        <taxon>Fervidicoccales</taxon>
        <taxon>Fervidicoccaceae</taxon>
        <taxon>Fervidicoccus</taxon>
    </lineage>
</organism>
<dbReference type="PROSITE" id="PS00198">
    <property type="entry name" value="4FE4S_FER_1"/>
    <property type="match status" value="2"/>
</dbReference>
<reference evidence="7" key="1">
    <citation type="journal article" date="2020" name="mSystems">
        <title>Genome- and Community-Level Interaction Insights into Carbon Utilization and Element Cycling Functions of Hydrothermarchaeota in Hydrothermal Sediment.</title>
        <authorList>
            <person name="Zhou Z."/>
            <person name="Liu Y."/>
            <person name="Xu W."/>
            <person name="Pan J."/>
            <person name="Luo Z.H."/>
            <person name="Li M."/>
        </authorList>
    </citation>
    <scope>NUCLEOTIDE SEQUENCE [LARGE SCALE GENOMIC DNA]</scope>
    <source>
        <strain evidence="7">SpSt-123</strain>
    </source>
</reference>
<sequence>MKLSMLKEALTNIIRKPITKAYPITKRDIAIPESHRGLHYVDFSKCTGCSLCAIDCPSNAIQMTKIELKLGTNPKNLYPIIDYEKCVFCYHCVYICPVKAYITTNNFELAGSPETTSLSFSMKNLQRGEIK</sequence>
<keyword evidence="2" id="KW-0479">Metal-binding</keyword>
<evidence type="ECO:0000313" key="7">
    <source>
        <dbReference type="EMBL" id="HDS11151.1"/>
    </source>
</evidence>
<accession>A0A7C1IG86</accession>
<keyword evidence="1" id="KW-0004">4Fe-4S</keyword>
<name>A0A7C1IG86_9CREN</name>
<dbReference type="PANTHER" id="PTHR10849:SF35">
    <property type="entry name" value="FORMATE HYDROGENLYASE SUBUNIT 6-RELATED"/>
    <property type="match status" value="1"/>
</dbReference>
<proteinExistence type="predicted"/>
<dbReference type="SUPFAM" id="SSF54862">
    <property type="entry name" value="4Fe-4S ferredoxins"/>
    <property type="match status" value="1"/>
</dbReference>
<dbReference type="GO" id="GO:0016020">
    <property type="term" value="C:membrane"/>
    <property type="evidence" value="ECO:0007669"/>
    <property type="project" value="InterPro"/>
</dbReference>
<dbReference type="GO" id="GO:0046872">
    <property type="term" value="F:metal ion binding"/>
    <property type="evidence" value="ECO:0007669"/>
    <property type="project" value="UniProtKB-KW"/>
</dbReference>
<protein>
    <submittedName>
        <fullName evidence="7">4Fe-4S dicluster domain-containing protein</fullName>
    </submittedName>
</protein>
<dbReference type="AlphaFoldDB" id="A0A7C1IG86"/>
<dbReference type="InterPro" id="IPR010226">
    <property type="entry name" value="NADH_quinone_OxRdtase_chainI"/>
</dbReference>
<evidence type="ECO:0000259" key="6">
    <source>
        <dbReference type="PROSITE" id="PS51379"/>
    </source>
</evidence>
<dbReference type="InterPro" id="IPR017896">
    <property type="entry name" value="4Fe4S_Fe-S-bd"/>
</dbReference>
<evidence type="ECO:0000256" key="5">
    <source>
        <dbReference type="ARBA" id="ARBA00023014"/>
    </source>
</evidence>
<comment type="caution">
    <text evidence="7">The sequence shown here is derived from an EMBL/GenBank/DDBJ whole genome shotgun (WGS) entry which is preliminary data.</text>
</comment>
<dbReference type="EMBL" id="DSDY01000182">
    <property type="protein sequence ID" value="HDS11151.1"/>
    <property type="molecule type" value="Genomic_DNA"/>
</dbReference>
<dbReference type="Gene3D" id="3.30.70.3270">
    <property type="match status" value="1"/>
</dbReference>
<gene>
    <name evidence="7" type="ORF">ENO04_06035</name>
</gene>
<feature type="domain" description="4Fe-4S ferredoxin-type" evidence="6">
    <location>
        <begin position="77"/>
        <end position="106"/>
    </location>
</feature>
<keyword evidence="3" id="KW-0677">Repeat</keyword>
<dbReference type="GO" id="GO:0009060">
    <property type="term" value="P:aerobic respiration"/>
    <property type="evidence" value="ECO:0007669"/>
    <property type="project" value="TreeGrafter"/>
</dbReference>
<dbReference type="GO" id="GO:0051539">
    <property type="term" value="F:4 iron, 4 sulfur cluster binding"/>
    <property type="evidence" value="ECO:0007669"/>
    <property type="project" value="UniProtKB-KW"/>
</dbReference>
<evidence type="ECO:0000256" key="3">
    <source>
        <dbReference type="ARBA" id="ARBA00022737"/>
    </source>
</evidence>
<keyword evidence="5" id="KW-0411">Iron-sulfur</keyword>
<dbReference type="PROSITE" id="PS51379">
    <property type="entry name" value="4FE4S_FER_2"/>
    <property type="match status" value="2"/>
</dbReference>
<evidence type="ECO:0000256" key="1">
    <source>
        <dbReference type="ARBA" id="ARBA00022485"/>
    </source>
</evidence>
<dbReference type="GO" id="GO:0003954">
    <property type="term" value="F:NADH dehydrogenase activity"/>
    <property type="evidence" value="ECO:0007669"/>
    <property type="project" value="TreeGrafter"/>
</dbReference>
<keyword evidence="4" id="KW-0408">Iron</keyword>
<dbReference type="PANTHER" id="PTHR10849">
    <property type="entry name" value="NADH DEHYDROGENASE UBIQUINONE IRON-SULFUR PROTEIN 8, MITOCHONDRIAL"/>
    <property type="match status" value="1"/>
</dbReference>
<feature type="domain" description="4Fe-4S ferredoxin-type" evidence="6">
    <location>
        <begin position="37"/>
        <end position="66"/>
    </location>
</feature>
<dbReference type="Pfam" id="PF12838">
    <property type="entry name" value="Fer4_7"/>
    <property type="match status" value="1"/>
</dbReference>